<reference evidence="2" key="1">
    <citation type="submission" date="2024-06" db="EMBL/GenBank/DDBJ databases">
        <title>Multi-omics analyses provide insights into the biosynthesis of the anticancer antibiotic pleurotin in Hohenbuehelia grisea.</title>
        <authorList>
            <person name="Weaver J.A."/>
            <person name="Alberti F."/>
        </authorList>
    </citation>
    <scope>NUCLEOTIDE SEQUENCE [LARGE SCALE GENOMIC DNA]</scope>
    <source>
        <strain evidence="2">T-177</strain>
    </source>
</reference>
<evidence type="ECO:0000313" key="2">
    <source>
        <dbReference type="Proteomes" id="UP001556367"/>
    </source>
</evidence>
<protein>
    <submittedName>
        <fullName evidence="1">Uncharacterized protein</fullName>
    </submittedName>
</protein>
<evidence type="ECO:0000313" key="1">
    <source>
        <dbReference type="EMBL" id="KAL0955777.1"/>
    </source>
</evidence>
<proteinExistence type="predicted"/>
<accession>A0ABR3JJS4</accession>
<comment type="caution">
    <text evidence="1">The sequence shown here is derived from an EMBL/GenBank/DDBJ whole genome shotgun (WGS) entry which is preliminary data.</text>
</comment>
<gene>
    <name evidence="1" type="ORF">HGRIS_001991</name>
</gene>
<dbReference type="EMBL" id="JASNQZ010000006">
    <property type="protein sequence ID" value="KAL0955777.1"/>
    <property type="molecule type" value="Genomic_DNA"/>
</dbReference>
<keyword evidence="2" id="KW-1185">Reference proteome</keyword>
<organism evidence="1 2">
    <name type="scientific">Hohenbuehelia grisea</name>
    <dbReference type="NCBI Taxonomy" id="104357"/>
    <lineage>
        <taxon>Eukaryota</taxon>
        <taxon>Fungi</taxon>
        <taxon>Dikarya</taxon>
        <taxon>Basidiomycota</taxon>
        <taxon>Agaricomycotina</taxon>
        <taxon>Agaricomycetes</taxon>
        <taxon>Agaricomycetidae</taxon>
        <taxon>Agaricales</taxon>
        <taxon>Pleurotineae</taxon>
        <taxon>Pleurotaceae</taxon>
        <taxon>Hohenbuehelia</taxon>
    </lineage>
</organism>
<dbReference type="Proteomes" id="UP001556367">
    <property type="component" value="Unassembled WGS sequence"/>
</dbReference>
<name>A0ABR3JJS4_9AGAR</name>
<sequence length="134" mass="14637">METKSPYPNSQRRAVDALTAQTATQCQARGHQHSGFSRGGTRKLKADTTVTAITKLRRLPFSRSLATAAAYSTPSAKHAKYLGKPSWVLRRLAYMTRSAASDGFFKAIVIVDSALITNIRYASTPSTSYVFAHP</sequence>